<dbReference type="GO" id="GO:0006508">
    <property type="term" value="P:proteolysis"/>
    <property type="evidence" value="ECO:0007669"/>
    <property type="project" value="InterPro"/>
</dbReference>
<protein>
    <recommendedName>
        <fullName evidence="3">Peptidase C13</fullName>
    </recommendedName>
</protein>
<sequence length="215" mass="23457">MHSESNAFRGDVLLAEKVMRGIDPQAVVFKLSNPAFGQEADLPFATRENVAAVLQAIGAQARPQDKVVVLLTTHGHVNLLEVYAANTRLGVVGPAELREWLAPLRGQPTLLMVSACYSGSFLPTLRGPSRIVLTAAADDRPSFGCQFHSRNTFFIEELLGQPGLAAQSLSDWVPQAYRAIEQRELALKLAPSQPQAFFGADVQAWARQPIAQWLN</sequence>
<proteinExistence type="predicted"/>
<evidence type="ECO:0000313" key="1">
    <source>
        <dbReference type="EMBL" id="AMO25420.1"/>
    </source>
</evidence>
<evidence type="ECO:0008006" key="3">
    <source>
        <dbReference type="Google" id="ProtNLM"/>
    </source>
</evidence>
<keyword evidence="2" id="KW-1185">Reference proteome</keyword>
<name>A0A127JZN1_9BURK</name>
<dbReference type="EMBL" id="CP010951">
    <property type="protein sequence ID" value="AMO25420.1"/>
    <property type="molecule type" value="Genomic_DNA"/>
</dbReference>
<dbReference type="Proteomes" id="UP000070433">
    <property type="component" value="Chromosome"/>
</dbReference>
<dbReference type="GO" id="GO:0008233">
    <property type="term" value="F:peptidase activity"/>
    <property type="evidence" value="ECO:0007669"/>
    <property type="project" value="InterPro"/>
</dbReference>
<dbReference type="Gene3D" id="3.40.50.1460">
    <property type="match status" value="1"/>
</dbReference>
<dbReference type="Pfam" id="PF01650">
    <property type="entry name" value="Peptidase_C13"/>
    <property type="match status" value="1"/>
</dbReference>
<gene>
    <name evidence="1" type="ORF">UC35_12705</name>
</gene>
<dbReference type="InterPro" id="IPR001096">
    <property type="entry name" value="Peptidase_C13"/>
</dbReference>
<accession>A0A127JZN1</accession>
<evidence type="ECO:0000313" key="2">
    <source>
        <dbReference type="Proteomes" id="UP000070433"/>
    </source>
</evidence>
<dbReference type="AlphaFoldDB" id="A0A127JZN1"/>
<organism evidence="1 2">
    <name type="scientific">Ramlibacter tataouinensis</name>
    <dbReference type="NCBI Taxonomy" id="94132"/>
    <lineage>
        <taxon>Bacteria</taxon>
        <taxon>Pseudomonadati</taxon>
        <taxon>Pseudomonadota</taxon>
        <taxon>Betaproteobacteria</taxon>
        <taxon>Burkholderiales</taxon>
        <taxon>Comamonadaceae</taxon>
        <taxon>Ramlibacter</taxon>
    </lineage>
</organism>
<reference evidence="1 2" key="1">
    <citation type="journal article" date="2014" name="Int. J. Syst. Evol. Microbiol.">
        <title>Ramlibacter solisilvae sp. nov., isolated from forest soil, and emended description of the genus Ramlibacter.</title>
        <authorList>
            <person name="Lee H.J."/>
            <person name="Lee S.H."/>
            <person name="Lee S.S."/>
            <person name="Lee J.S."/>
            <person name="Kim Y."/>
            <person name="Kim S.C."/>
            <person name="Jeon C.O."/>
        </authorList>
    </citation>
    <scope>NUCLEOTIDE SEQUENCE [LARGE SCALE GENOMIC DNA]</scope>
    <source>
        <strain evidence="1 2">5-10</strain>
    </source>
</reference>